<protein>
    <submittedName>
        <fullName evidence="1">Uncharacterized protein</fullName>
    </submittedName>
</protein>
<dbReference type="Proteomes" id="UP000199387">
    <property type="component" value="Unassembled WGS sequence"/>
</dbReference>
<name>A0A1G6L8L2_9BACL</name>
<organism evidence="1 2">
    <name type="scientific">Melghirimyces thermohalophilus</name>
    <dbReference type="NCBI Taxonomy" id="1236220"/>
    <lineage>
        <taxon>Bacteria</taxon>
        <taxon>Bacillati</taxon>
        <taxon>Bacillota</taxon>
        <taxon>Bacilli</taxon>
        <taxon>Bacillales</taxon>
        <taxon>Thermoactinomycetaceae</taxon>
        <taxon>Melghirimyces</taxon>
    </lineage>
</organism>
<evidence type="ECO:0000313" key="2">
    <source>
        <dbReference type="Proteomes" id="UP000199387"/>
    </source>
</evidence>
<reference evidence="1 2" key="1">
    <citation type="submission" date="2016-10" db="EMBL/GenBank/DDBJ databases">
        <authorList>
            <person name="de Groot N.N."/>
        </authorList>
    </citation>
    <scope>NUCLEOTIDE SEQUENCE [LARGE SCALE GENOMIC DNA]</scope>
    <source>
        <strain evidence="1 2">DSM 45514</strain>
    </source>
</reference>
<dbReference type="AlphaFoldDB" id="A0A1G6L8L2"/>
<accession>A0A1G6L8L2</accession>
<sequence length="88" mass="9971">MYLHHLPTSLWAEISQFSLYHNSIIGGWKQLFFMILIFSISKKDPNGIRSGRSCLFDFRGALVLFKELCFGTDIPGRLSDEGEDDGEG</sequence>
<gene>
    <name evidence="1" type="ORF">SAMN04488112_10799</name>
</gene>
<keyword evidence="2" id="KW-1185">Reference proteome</keyword>
<proteinExistence type="predicted"/>
<evidence type="ECO:0000313" key="1">
    <source>
        <dbReference type="EMBL" id="SDC39427.1"/>
    </source>
</evidence>
<dbReference type="EMBL" id="FMZA01000007">
    <property type="protein sequence ID" value="SDC39427.1"/>
    <property type="molecule type" value="Genomic_DNA"/>
</dbReference>